<protein>
    <recommendedName>
        <fullName evidence="4">DUF2812 domain-containing protein</fullName>
    </recommendedName>
</protein>
<dbReference type="OrthoDB" id="8757095at2"/>
<dbReference type="Proteomes" id="UP000004198">
    <property type="component" value="Unassembled WGS sequence"/>
</dbReference>
<organism evidence="2 3">
    <name type="scientific">Clostridium carboxidivorans P7</name>
    <dbReference type="NCBI Taxonomy" id="536227"/>
    <lineage>
        <taxon>Bacteria</taxon>
        <taxon>Bacillati</taxon>
        <taxon>Bacillota</taxon>
        <taxon>Clostridia</taxon>
        <taxon>Eubacteriales</taxon>
        <taxon>Clostridiaceae</taxon>
        <taxon>Clostridium</taxon>
    </lineage>
</organism>
<dbReference type="Pfam" id="PF11193">
    <property type="entry name" value="DUF2812"/>
    <property type="match status" value="1"/>
</dbReference>
<dbReference type="InterPro" id="IPR021359">
    <property type="entry name" value="DUF2812"/>
</dbReference>
<dbReference type="EMBL" id="ACVI01000048">
    <property type="protein sequence ID" value="EET86644.1"/>
    <property type="molecule type" value="Genomic_DNA"/>
</dbReference>
<sequence length="197" mass="23193">MEENKKYVRKSFLVHQYEKEEEFLSNMAKEGWHFVKLHKGIPTKYEFVKGEKVDYIYQLDFVAAKEDAEDYHQLFEDAGWNEIYSWTGIGGKWYYFRKVHSEGQVERIFTDSESKYDMYNKLWKKFGLYLMFSIIIELNAILICADRLKQVGLVSAEGAILTVMCCLLIFFIILFGSVIMGIISEKNKIKRRLGGML</sequence>
<reference evidence="2 3" key="1">
    <citation type="submission" date="2009-06" db="EMBL/GenBank/DDBJ databases">
        <title>The draft genome of Clostridium carboxidivorans P7.</title>
        <authorList>
            <consortium name="US DOE Joint Genome Institute (JGI-PGF)"/>
            <person name="Lucas S."/>
            <person name="Copeland A."/>
            <person name="Lapidus A."/>
            <person name="Glavina del Rio T."/>
            <person name="Tice H."/>
            <person name="Bruce D."/>
            <person name="Goodwin L."/>
            <person name="Pitluck S."/>
            <person name="Larimer F."/>
            <person name="Land M.L."/>
            <person name="Hauser L."/>
            <person name="Hemme C.L."/>
        </authorList>
    </citation>
    <scope>NUCLEOTIDE SEQUENCE [LARGE SCALE GENOMIC DNA]</scope>
    <source>
        <strain evidence="2 3">P7</strain>
    </source>
</reference>
<gene>
    <name evidence="2" type="ORF">CcarbDRAFT_2914</name>
</gene>
<evidence type="ECO:0008006" key="4">
    <source>
        <dbReference type="Google" id="ProtNLM"/>
    </source>
</evidence>
<dbReference type="RefSeq" id="WP_007061799.1">
    <property type="nucleotide sequence ID" value="NZ_ACVI01000048.1"/>
</dbReference>
<feature type="transmembrane region" description="Helical" evidence="1">
    <location>
        <begin position="126"/>
        <end position="148"/>
    </location>
</feature>
<keyword evidence="1" id="KW-0472">Membrane</keyword>
<keyword evidence="1" id="KW-0812">Transmembrane</keyword>
<proteinExistence type="predicted"/>
<keyword evidence="1" id="KW-1133">Transmembrane helix</keyword>
<name>C6PVU7_9CLOT</name>
<dbReference type="eggNOG" id="ENOG502ZCCA">
    <property type="taxonomic scope" value="Bacteria"/>
</dbReference>
<accession>C6PVU7</accession>
<feature type="transmembrane region" description="Helical" evidence="1">
    <location>
        <begin position="160"/>
        <end position="183"/>
    </location>
</feature>
<dbReference type="AlphaFoldDB" id="C6PVU7"/>
<comment type="caution">
    <text evidence="2">The sequence shown here is derived from an EMBL/GenBank/DDBJ whole genome shotgun (WGS) entry which is preliminary data.</text>
</comment>
<evidence type="ECO:0000313" key="2">
    <source>
        <dbReference type="EMBL" id="EET86644.1"/>
    </source>
</evidence>
<evidence type="ECO:0000313" key="3">
    <source>
        <dbReference type="Proteomes" id="UP000004198"/>
    </source>
</evidence>
<keyword evidence="3" id="KW-1185">Reference proteome</keyword>
<evidence type="ECO:0000256" key="1">
    <source>
        <dbReference type="SAM" id="Phobius"/>
    </source>
</evidence>